<evidence type="ECO:0000256" key="11">
    <source>
        <dbReference type="ARBA" id="ARBA00023128"/>
    </source>
</evidence>
<feature type="domain" description="Rab-GAP TBC" evidence="15">
    <location>
        <begin position="774"/>
        <end position="1042"/>
    </location>
</feature>
<comment type="catalytic activity">
    <reaction evidence="1">
        <text>Release of an N-terminal octapeptide as second stage of processing of some proteins imported into the mitochondrion.</text>
        <dbReference type="EC" id="3.4.24.59"/>
    </reaction>
</comment>
<feature type="region of interest" description="Disordered" evidence="14">
    <location>
        <begin position="1378"/>
        <end position="1398"/>
    </location>
</feature>
<proteinExistence type="inferred from homology"/>
<evidence type="ECO:0000259" key="15">
    <source>
        <dbReference type="PROSITE" id="PS50086"/>
    </source>
</evidence>
<dbReference type="Gene3D" id="3.40.390.10">
    <property type="entry name" value="Collagenase (Catalytic Domain)"/>
    <property type="match status" value="1"/>
</dbReference>
<dbReference type="GO" id="GO:0006518">
    <property type="term" value="P:peptide metabolic process"/>
    <property type="evidence" value="ECO:0007669"/>
    <property type="project" value="TreeGrafter"/>
</dbReference>
<dbReference type="PROSITE" id="PS50086">
    <property type="entry name" value="TBC_RABGAP"/>
    <property type="match status" value="1"/>
</dbReference>
<dbReference type="InterPro" id="IPR000195">
    <property type="entry name" value="Rab-GAP-TBC_dom"/>
</dbReference>
<dbReference type="GO" id="GO:0005759">
    <property type="term" value="C:mitochondrial matrix"/>
    <property type="evidence" value="ECO:0007669"/>
    <property type="project" value="UniProtKB-SubCell"/>
</dbReference>
<feature type="compositionally biased region" description="Polar residues" evidence="14">
    <location>
        <begin position="1133"/>
        <end position="1142"/>
    </location>
</feature>
<dbReference type="CDD" id="cd06457">
    <property type="entry name" value="M3A_MIP"/>
    <property type="match status" value="1"/>
</dbReference>
<dbReference type="SUPFAM" id="SSF47923">
    <property type="entry name" value="Ypt/Rab-GAP domain of gyp1p"/>
    <property type="match status" value="2"/>
</dbReference>
<evidence type="ECO:0000256" key="6">
    <source>
        <dbReference type="ARBA" id="ARBA00022723"/>
    </source>
</evidence>
<dbReference type="FunFam" id="1.10.472.80:FF:000038">
    <property type="entry name" value="TBC1 domain family member 5"/>
    <property type="match status" value="1"/>
</dbReference>
<dbReference type="InterPro" id="IPR045090">
    <property type="entry name" value="Pept_M3A_M3B"/>
</dbReference>
<evidence type="ECO:0000313" key="16">
    <source>
        <dbReference type="EMBL" id="KAG1315049.1"/>
    </source>
</evidence>
<dbReference type="EMBL" id="JAANQT010000068">
    <property type="protein sequence ID" value="KAG1315049.1"/>
    <property type="molecule type" value="Genomic_DNA"/>
</dbReference>
<keyword evidence="11" id="KW-0496">Mitochondrion</keyword>
<dbReference type="InterPro" id="IPR035969">
    <property type="entry name" value="Rab-GAP_TBC_sf"/>
</dbReference>
<dbReference type="InterPro" id="IPR024077">
    <property type="entry name" value="Neurolysin/TOP_dom2"/>
</dbReference>
<keyword evidence="9" id="KW-0809">Transit peptide</keyword>
<evidence type="ECO:0000256" key="10">
    <source>
        <dbReference type="ARBA" id="ARBA00023049"/>
    </source>
</evidence>
<comment type="similarity">
    <text evidence="3 13">Belongs to the peptidase M3 family.</text>
</comment>
<dbReference type="SMART" id="SM00164">
    <property type="entry name" value="TBC"/>
    <property type="match status" value="1"/>
</dbReference>
<keyword evidence="7 13" id="KW-0378">Hydrolase</keyword>
<evidence type="ECO:0000313" key="17">
    <source>
        <dbReference type="Proteomes" id="UP000716291"/>
    </source>
</evidence>
<dbReference type="GO" id="GO:0006627">
    <property type="term" value="P:protein processing involved in protein targeting to mitochondrion"/>
    <property type="evidence" value="ECO:0007669"/>
    <property type="project" value="TreeGrafter"/>
</dbReference>
<evidence type="ECO:0000256" key="9">
    <source>
        <dbReference type="ARBA" id="ARBA00022946"/>
    </source>
</evidence>
<feature type="region of interest" description="Disordered" evidence="14">
    <location>
        <begin position="1467"/>
        <end position="1507"/>
    </location>
</feature>
<evidence type="ECO:0000256" key="2">
    <source>
        <dbReference type="ARBA" id="ARBA00004305"/>
    </source>
</evidence>
<dbReference type="GO" id="GO:0004222">
    <property type="term" value="F:metalloendopeptidase activity"/>
    <property type="evidence" value="ECO:0007669"/>
    <property type="project" value="UniProtKB-EC"/>
</dbReference>
<dbReference type="Gene3D" id="1.10.472.80">
    <property type="entry name" value="Ypt/Rab-GAP domain of gyp1p, domain 3"/>
    <property type="match status" value="1"/>
</dbReference>
<organism evidence="16 17">
    <name type="scientific">Rhizopus oryzae</name>
    <name type="common">Mucormycosis agent</name>
    <name type="synonym">Rhizopus arrhizus var. delemar</name>
    <dbReference type="NCBI Taxonomy" id="64495"/>
    <lineage>
        <taxon>Eukaryota</taxon>
        <taxon>Fungi</taxon>
        <taxon>Fungi incertae sedis</taxon>
        <taxon>Mucoromycota</taxon>
        <taxon>Mucoromycotina</taxon>
        <taxon>Mucoromycetes</taxon>
        <taxon>Mucorales</taxon>
        <taxon>Mucorineae</taxon>
        <taxon>Rhizopodaceae</taxon>
        <taxon>Rhizopus</taxon>
    </lineage>
</organism>
<comment type="subcellular location">
    <subcellularLocation>
        <location evidence="2">Mitochondrion matrix</location>
    </subcellularLocation>
</comment>
<evidence type="ECO:0000256" key="12">
    <source>
        <dbReference type="ARBA" id="ARBA00025208"/>
    </source>
</evidence>
<dbReference type="FunFam" id="1.10.8.270:FF:000031">
    <property type="entry name" value="TBC1 domain family member 5"/>
    <property type="match status" value="1"/>
</dbReference>
<dbReference type="Pfam" id="PF00566">
    <property type="entry name" value="RabGAP-TBC"/>
    <property type="match status" value="1"/>
</dbReference>
<dbReference type="PANTHER" id="PTHR11804">
    <property type="entry name" value="PROTEASE M3 THIMET OLIGOPEPTIDASE-RELATED"/>
    <property type="match status" value="1"/>
</dbReference>
<evidence type="ECO:0000256" key="5">
    <source>
        <dbReference type="ARBA" id="ARBA00022670"/>
    </source>
</evidence>
<keyword evidence="6 13" id="KW-0479">Metal-binding</keyword>
<evidence type="ECO:0000256" key="4">
    <source>
        <dbReference type="ARBA" id="ARBA00012441"/>
    </source>
</evidence>
<feature type="region of interest" description="Disordered" evidence="14">
    <location>
        <begin position="1189"/>
        <end position="1209"/>
    </location>
</feature>
<dbReference type="Pfam" id="PF01432">
    <property type="entry name" value="Peptidase_M3"/>
    <property type="match status" value="1"/>
</dbReference>
<dbReference type="InterPro" id="IPR001567">
    <property type="entry name" value="Pept_M3A_M3B_dom"/>
</dbReference>
<evidence type="ECO:0000256" key="8">
    <source>
        <dbReference type="ARBA" id="ARBA00022833"/>
    </source>
</evidence>
<gene>
    <name evidence="16" type="ORF">G6F64_000974</name>
</gene>
<comment type="function">
    <text evidence="12">Cleaves proteins, imported into the mitochondrion, to their mature size. While most mitochondrial precursor proteins are processed to the mature form in one step by mitochondrial processing peptidase (MPP), the sequential cleavage by MIP of an octapeptide after initial processing by MPP is a required step for a subgroup of nuclear-encoded precursor proteins destined for the matrix or the inner membrane.</text>
</comment>
<dbReference type="EC" id="3.4.24.59" evidence="4"/>
<dbReference type="Proteomes" id="UP000716291">
    <property type="component" value="Unassembled WGS sequence"/>
</dbReference>
<dbReference type="InterPro" id="IPR033851">
    <property type="entry name" value="M3A_MIP"/>
</dbReference>
<dbReference type="Gene3D" id="1.10.8.270">
    <property type="entry name" value="putative rabgap domain of human tbc1 domain family member 14 like domains"/>
    <property type="match status" value="1"/>
</dbReference>
<evidence type="ECO:0000256" key="13">
    <source>
        <dbReference type="RuleBase" id="RU003435"/>
    </source>
</evidence>
<comment type="cofactor">
    <cofactor evidence="13">
        <name>Zn(2+)</name>
        <dbReference type="ChEBI" id="CHEBI:29105"/>
    </cofactor>
    <text evidence="13">Binds 1 zinc ion.</text>
</comment>
<keyword evidence="5 13" id="KW-0645">Protease</keyword>
<protein>
    <recommendedName>
        <fullName evidence="4">mitochondrial intermediate peptidase</fullName>
        <ecNumber evidence="4">3.4.24.59</ecNumber>
    </recommendedName>
</protein>
<keyword evidence="17" id="KW-1185">Reference proteome</keyword>
<name>A0A9P6XJ53_RHIOR</name>
<feature type="compositionally biased region" description="Basic and acidic residues" evidence="14">
    <location>
        <begin position="1385"/>
        <end position="1398"/>
    </location>
</feature>
<reference evidence="16" key="1">
    <citation type="journal article" date="2020" name="Microb. Genom.">
        <title>Genetic diversity of clinical and environmental Mucorales isolates obtained from an investigation of mucormycosis cases among solid organ transplant recipients.</title>
        <authorList>
            <person name="Nguyen M.H."/>
            <person name="Kaul D."/>
            <person name="Muto C."/>
            <person name="Cheng S.J."/>
            <person name="Richter R.A."/>
            <person name="Bruno V.M."/>
            <person name="Liu G."/>
            <person name="Beyhan S."/>
            <person name="Sundermann A.J."/>
            <person name="Mounaud S."/>
            <person name="Pasculle A.W."/>
            <person name="Nierman W.C."/>
            <person name="Driscoll E."/>
            <person name="Cumbie R."/>
            <person name="Clancy C.J."/>
            <person name="Dupont C.L."/>
        </authorList>
    </citation>
    <scope>NUCLEOTIDE SEQUENCE</scope>
    <source>
        <strain evidence="16">GL11</strain>
    </source>
</reference>
<dbReference type="PANTHER" id="PTHR11804:SF79">
    <property type="entry name" value="MITOCHONDRIAL INTERMEDIATE PEPTIDASE"/>
    <property type="match status" value="1"/>
</dbReference>
<comment type="caution">
    <text evidence="16">The sequence shown here is derived from an EMBL/GenBank/DDBJ whole genome shotgun (WGS) entry which is preliminary data.</text>
</comment>
<dbReference type="InterPro" id="IPR024079">
    <property type="entry name" value="MetalloPept_cat_dom_sf"/>
</dbReference>
<evidence type="ECO:0000256" key="7">
    <source>
        <dbReference type="ARBA" id="ARBA00022801"/>
    </source>
</evidence>
<dbReference type="GO" id="GO:0046872">
    <property type="term" value="F:metal ion binding"/>
    <property type="evidence" value="ECO:0007669"/>
    <property type="project" value="UniProtKB-UniRule"/>
</dbReference>
<dbReference type="FunFam" id="3.40.390.10:FF:000055">
    <property type="entry name" value="Related to mitochondrial intermediate peptidase"/>
    <property type="match status" value="1"/>
</dbReference>
<evidence type="ECO:0000256" key="3">
    <source>
        <dbReference type="ARBA" id="ARBA00006040"/>
    </source>
</evidence>
<sequence>MIRLSTGSFLRRTLPYEKLRNACPVISKRYNHNVKQNMNAIPAFSQLVKENDDHLRLIFDDKQLWKQFSLKTNIDPVGLCGHPDFSDVHGIQFATQQAIQRSQILVERICNASTNGSEEMRKVVKNLDRLSDTLCSVIDLAEFVRNAHPDNSIQDSVHQAYSDLCSYMNTLNTDTRIHKILSEVLADSQLIKYMDEEEYKSAMVLLHDFEKSGIHLPSKKREEFIHLSDLIIHLGRNFIQQNPRAIDTVKIPVSELAGIPIHQTHVKNGFAYIPTDSPQAQTILKYAKNEQVRKQVYQSIYSATEESINTLESLMKTRAQLATLVGNSSFAELHLQDKMAKNPGNVDTFLRTLLKHQEPLFRKDMNLLQSSKQCELKNNTTSTIFAWDRDYYMHLCNQIEFEKHQKPMPYFTVGSVIQGLSRLFNHLYGVRFEYSSMRPGESWNDEVRKLDVVCEDEGKIGTIYCDLFMRQGKTAHAAHYTIRTSRRVDDDDDHNDVRFAFPGRNVDESRLFPPITQPAERIRGKDGLYQLPIIALTCDFAQGTGNQPSFLSMYDVETLFHEMGHAMHSMLGRTDFHNVAGTRCASDFVELPSVLMEHFVSHPEVMSLFTNETVSSPQLGHKQGKLFNGIELNAQILMALVDQSYHSSLANSDSFSSVKEWYRLQDSVGLFPSVPETMWPVQFNHLFGYASNYYSYLLDRTLARRVWETNFKENPLSRVKGQAFREGVLKWGGSRDPWECIASVLSEEDASKIIKGDEEAMKTVGDWGVDIFLGYSPTLEVSTWPTIYFEERQRYTDLRREHIEEPAEKMNKKEEEDLLDNNPLALSETNPWQQYFADSEIRKVIRQDVERTFPDVDFFRSNEIQQHLTDILFIYCKLNRDTSYRQGMHELLAPLYWVLATDSLDISDMDQSIMDPATKVMVQVLDSAYVEHDAYILFNNLMKHGKPWYEFNEGSANKAKTDTLPENIPKPSESARLNPVVMICHRIHHQYLHTVDPLLYKHLQDFGIEPQLYGLRWIRLLFGREFDIYELLKLWDAIFAQDPTFEIVEYVCVVMLLRMRDQLLQRDYAECLSMLMRPPQISKPATLVEQAKYLQDSLSQDAALHILQQNDIRSGKEPRSSLYDGVIIKNPTAADQQRGQRTFQHRNSHGSNLDSSLSRITNNMMKNPQFRDFNKAIAGVMESFQSNANNIGDNTGGSRRPTFSDFPSSIDRIIPKSNIRHDRNSASSKGTKYQDSAAKLVAMNKQMGELVADCISMLEKEIFPPLQPETVAQKQIPEQEVPTENIEEKPLDDVEADNLVKAEKQAKLIQCEEPEKHYGVKNEANVVMALAGLKHVRDVLLGKQLQFDASVMRINNPEDSNDLDWHLVEQRDIETFPAEQAKPLHQNDKKINYEKDKPLPPLKKQSSILFESKLPQVPVTYVPANPTPPKPTIKYRIEDLLSDPELQSPASKASASAKLKLILSDEENAQTSQSTPQEVFRSSSRKRSSYNVSKTLPAAEGENTIDPLDAKNVDNRKTYEFDLI</sequence>
<keyword evidence="10 13" id="KW-0482">Metalloprotease</keyword>
<dbReference type="Gene3D" id="1.10.1370.10">
    <property type="entry name" value="Neurolysin, domain 3"/>
    <property type="match status" value="1"/>
</dbReference>
<evidence type="ECO:0000256" key="14">
    <source>
        <dbReference type="SAM" id="MobiDB-lite"/>
    </source>
</evidence>
<keyword evidence="8 13" id="KW-0862">Zinc</keyword>
<evidence type="ECO:0000256" key="1">
    <source>
        <dbReference type="ARBA" id="ARBA00000436"/>
    </source>
</evidence>
<feature type="region of interest" description="Disordered" evidence="14">
    <location>
        <begin position="1133"/>
        <end position="1155"/>
    </location>
</feature>
<accession>A0A9P6XJ53</accession>
<dbReference type="SUPFAM" id="SSF55486">
    <property type="entry name" value="Metalloproteases ('zincins'), catalytic domain"/>
    <property type="match status" value="1"/>
</dbReference>